<comment type="caution">
    <text evidence="3">The sequence shown here is derived from an EMBL/GenBank/DDBJ whole genome shotgun (WGS) entry which is preliminary data.</text>
</comment>
<keyword evidence="4" id="KW-1185">Reference proteome</keyword>
<dbReference type="AlphaFoldDB" id="A0A2T9YZ91"/>
<dbReference type="InterPro" id="IPR036938">
    <property type="entry name" value="PAP2/HPO_sf"/>
</dbReference>
<dbReference type="SMART" id="SM00014">
    <property type="entry name" value="acidPPc"/>
    <property type="match status" value="1"/>
</dbReference>
<evidence type="ECO:0000259" key="2">
    <source>
        <dbReference type="SMART" id="SM00014"/>
    </source>
</evidence>
<feature type="transmembrane region" description="Helical" evidence="1">
    <location>
        <begin position="29"/>
        <end position="50"/>
    </location>
</feature>
<evidence type="ECO:0000256" key="1">
    <source>
        <dbReference type="SAM" id="Phobius"/>
    </source>
</evidence>
<organism evidence="3 4">
    <name type="scientific">Smittium megazygosporum</name>
    <dbReference type="NCBI Taxonomy" id="133381"/>
    <lineage>
        <taxon>Eukaryota</taxon>
        <taxon>Fungi</taxon>
        <taxon>Fungi incertae sedis</taxon>
        <taxon>Zoopagomycota</taxon>
        <taxon>Kickxellomycotina</taxon>
        <taxon>Harpellomycetes</taxon>
        <taxon>Harpellales</taxon>
        <taxon>Legeriomycetaceae</taxon>
        <taxon>Smittium</taxon>
    </lineage>
</organism>
<dbReference type="UniPathway" id="UPA00378"/>
<evidence type="ECO:0000313" key="4">
    <source>
        <dbReference type="Proteomes" id="UP000245609"/>
    </source>
</evidence>
<dbReference type="SUPFAM" id="SSF48317">
    <property type="entry name" value="Acid phosphatase/Vanadium-dependent haloperoxidase"/>
    <property type="match status" value="1"/>
</dbReference>
<accession>A0A2T9YZ91</accession>
<dbReference type="InterPro" id="IPR000326">
    <property type="entry name" value="PAP2/HPO"/>
</dbReference>
<dbReference type="Proteomes" id="UP000245609">
    <property type="component" value="Unassembled WGS sequence"/>
</dbReference>
<reference evidence="3 4" key="1">
    <citation type="journal article" date="2018" name="MBio">
        <title>Comparative Genomics Reveals the Core Gene Toolbox for the Fungus-Insect Symbiosis.</title>
        <authorList>
            <person name="Wang Y."/>
            <person name="Stata M."/>
            <person name="Wang W."/>
            <person name="Stajich J.E."/>
            <person name="White M.M."/>
            <person name="Moncalvo J.M."/>
        </authorList>
    </citation>
    <scope>NUCLEOTIDE SEQUENCE [LARGE SCALE GENOMIC DNA]</scope>
    <source>
        <strain evidence="3 4">SC-DP-2</strain>
    </source>
</reference>
<gene>
    <name evidence="3" type="ORF">BB560_005729</name>
</gene>
<name>A0A2T9YZ91_9FUNG</name>
<feature type="domain" description="Phosphatidic acid phosphatase type 2/haloperoxidase" evidence="2">
    <location>
        <begin position="28"/>
        <end position="112"/>
    </location>
</feature>
<dbReference type="STRING" id="133381.A0A2T9YZ91"/>
<feature type="transmembrane region" description="Helical" evidence="1">
    <location>
        <begin position="95"/>
        <end position="118"/>
    </location>
</feature>
<proteinExistence type="predicted"/>
<dbReference type="OrthoDB" id="302705at2759"/>
<protein>
    <recommendedName>
        <fullName evidence="2">Phosphatidic acid phosphatase type 2/haloperoxidase domain-containing protein</fullName>
    </recommendedName>
</protein>
<keyword evidence="1" id="KW-0812">Transmembrane</keyword>
<dbReference type="EMBL" id="MBFS01002424">
    <property type="protein sequence ID" value="PVU97661.1"/>
    <property type="molecule type" value="Genomic_DNA"/>
</dbReference>
<feature type="transmembrane region" description="Helical" evidence="1">
    <location>
        <begin position="62"/>
        <end position="83"/>
    </location>
</feature>
<evidence type="ECO:0000313" key="3">
    <source>
        <dbReference type="EMBL" id="PVU97661.1"/>
    </source>
</evidence>
<keyword evidence="1" id="KW-0472">Membrane</keyword>
<keyword evidence="1" id="KW-1133">Transmembrane helix</keyword>
<sequence length="145" mass="16456">MIGVVIHYLPYGLVPAFGLVVLKVRQLSLLYFFGGVFINEGLNFALKHVIKQERPRGKSKGYGMPSAHAQFSSFLFSYSRFWFNTRIYHGYHSFAQVFVGILFGLLIANLLKSLWLVALTYGLQKKILDLSIAKFFGVHDLPIPI</sequence>